<accession>A0A0C1C7X0</accession>
<feature type="transmembrane region" description="Helical" evidence="1">
    <location>
        <begin position="21"/>
        <end position="38"/>
    </location>
</feature>
<keyword evidence="1" id="KW-0812">Transmembrane</keyword>
<evidence type="ECO:0000256" key="1">
    <source>
        <dbReference type="SAM" id="Phobius"/>
    </source>
</evidence>
<dbReference type="Proteomes" id="UP000031307">
    <property type="component" value="Unassembled WGS sequence"/>
</dbReference>
<dbReference type="EMBL" id="JSAM01000090">
    <property type="protein sequence ID" value="KIA77115.1"/>
    <property type="molecule type" value="Genomic_DNA"/>
</dbReference>
<name>A0A0C1C7X0_9BACT</name>
<sequence>MEKSFHRSNLMAEPLLSKGKADAISNGIFLICLGILLYSSERWWPGILLAIWASLALRQYLTGRIFDLAVSSFILLGLFLATAFEISWSTLMPILFVIGGIYLVLREYYFAESPEEVVDPYTLKKEIKKEIKAEIEKEKLDDK</sequence>
<comment type="caution">
    <text evidence="2">The sequence shown here is derived from an EMBL/GenBank/DDBJ whole genome shotgun (WGS) entry which is preliminary data.</text>
</comment>
<evidence type="ECO:0000313" key="2">
    <source>
        <dbReference type="EMBL" id="KIA77115.1"/>
    </source>
</evidence>
<dbReference type="AlphaFoldDB" id="A0A0C1C7X0"/>
<proteinExistence type="predicted"/>
<evidence type="ECO:0000313" key="3">
    <source>
        <dbReference type="Proteomes" id="UP000031307"/>
    </source>
</evidence>
<keyword evidence="1" id="KW-0472">Membrane</keyword>
<organism evidence="2 3">
    <name type="scientific">Parachlamydia acanthamoebae</name>
    <dbReference type="NCBI Taxonomy" id="83552"/>
    <lineage>
        <taxon>Bacteria</taxon>
        <taxon>Pseudomonadati</taxon>
        <taxon>Chlamydiota</taxon>
        <taxon>Chlamydiia</taxon>
        <taxon>Parachlamydiales</taxon>
        <taxon>Parachlamydiaceae</taxon>
        <taxon>Parachlamydia</taxon>
    </lineage>
</organism>
<reference evidence="2 3" key="1">
    <citation type="journal article" date="2014" name="Mol. Biol. Evol.">
        <title>Massive expansion of Ubiquitination-related gene families within the Chlamydiae.</title>
        <authorList>
            <person name="Domman D."/>
            <person name="Collingro A."/>
            <person name="Lagkouvardos I."/>
            <person name="Gehre L."/>
            <person name="Weinmaier T."/>
            <person name="Rattei T."/>
            <person name="Subtil A."/>
            <person name="Horn M."/>
        </authorList>
    </citation>
    <scope>NUCLEOTIDE SEQUENCE [LARGE SCALE GENOMIC DNA]</scope>
    <source>
        <strain evidence="2 3">OEW1</strain>
    </source>
</reference>
<dbReference type="PATRIC" id="fig|83552.4.peg.1706"/>
<feature type="transmembrane region" description="Helical" evidence="1">
    <location>
        <begin position="73"/>
        <end position="105"/>
    </location>
</feature>
<gene>
    <name evidence="2" type="ORF">DB43_GU00080</name>
</gene>
<keyword evidence="1" id="KW-1133">Transmembrane helix</keyword>
<protein>
    <submittedName>
        <fullName evidence="2">Uncharacterized protein</fullName>
    </submittedName>
</protein>